<sequence length="129" mass="14862">MNACIIDDDKILKLKKYAEEHEITREEFMLMYNKQAPLIGDRVDHILYLDVGYRFVYSIENVPHSSKPITYRIRKLSGSVNNGGDAKFPSPIVMEYVADKLGFANFRKCNVKINSNEVIPNIEIHEIIS</sequence>
<organism evidence="1">
    <name type="scientific">viral metagenome</name>
    <dbReference type="NCBI Taxonomy" id="1070528"/>
    <lineage>
        <taxon>unclassified sequences</taxon>
        <taxon>metagenomes</taxon>
        <taxon>organismal metagenomes</taxon>
    </lineage>
</organism>
<accession>A0A6C0C812</accession>
<reference evidence="1" key="1">
    <citation type="journal article" date="2020" name="Nature">
        <title>Giant virus diversity and host interactions through global metagenomics.</title>
        <authorList>
            <person name="Schulz F."/>
            <person name="Roux S."/>
            <person name="Paez-Espino D."/>
            <person name="Jungbluth S."/>
            <person name="Walsh D.A."/>
            <person name="Denef V.J."/>
            <person name="McMahon K.D."/>
            <person name="Konstantinidis K.T."/>
            <person name="Eloe-Fadrosh E.A."/>
            <person name="Kyrpides N.C."/>
            <person name="Woyke T."/>
        </authorList>
    </citation>
    <scope>NUCLEOTIDE SEQUENCE</scope>
    <source>
        <strain evidence="1">GVMAG-M-3300020192-26</strain>
    </source>
</reference>
<dbReference type="AlphaFoldDB" id="A0A6C0C812"/>
<proteinExistence type="predicted"/>
<name>A0A6C0C812_9ZZZZ</name>
<protein>
    <submittedName>
        <fullName evidence="1">Uncharacterized protein</fullName>
    </submittedName>
</protein>
<evidence type="ECO:0000313" key="1">
    <source>
        <dbReference type="EMBL" id="QHS99949.1"/>
    </source>
</evidence>
<dbReference type="EMBL" id="MN739352">
    <property type="protein sequence ID" value="QHS99949.1"/>
    <property type="molecule type" value="Genomic_DNA"/>
</dbReference>